<evidence type="ECO:0000313" key="3">
    <source>
        <dbReference type="Proteomes" id="UP000290439"/>
    </source>
</evidence>
<feature type="region of interest" description="Disordered" evidence="1">
    <location>
        <begin position="157"/>
        <end position="177"/>
    </location>
</feature>
<accession>A0A4U8W1M8</accession>
<evidence type="ECO:0008006" key="4">
    <source>
        <dbReference type="Google" id="ProtNLM"/>
    </source>
</evidence>
<gene>
    <name evidence="2" type="ORF">NCTC10797_03549</name>
</gene>
<protein>
    <recommendedName>
        <fullName evidence="4">Condensation domain-containing protein</fullName>
    </recommendedName>
</protein>
<proteinExistence type="predicted"/>
<name>A0A4U8W1M8_9NOCA</name>
<dbReference type="Proteomes" id="UP000290439">
    <property type="component" value="Chromosome"/>
</dbReference>
<sequence>MTTRGSDPSRLTVVDEIFLRTHRGLGTPIALQGIWRTGDRIEAALLEDLHGRLRGGPLGRRVVRARVPGARRTWRPTVRAHPLDRHDEIAASGVLDWADTLGADLDPEYAPGWRLSSAPLDDGGTVIALTCSHVLADARGLIIAVDAALTAAARSGASSRARAMTGDESSGVDFSTAHSPPCASGNIRTCAPTAVAQSDWSDAWGQLVTVLGGTAAALASGLRRRARVTTAIAAERTDTCADSADPARVAGPPHSPEADATTDPARPGGHSGPGAPRPVAVAGRGYPRAVWARPPDHSRIEEKLAAPFDVGGNHRATVDDPRSTRMPAVGAVLCFAAADWHRAAATSAGTANSLFVWFVANMLWASGFPAPEIEAALPIDTRDEPRVDNDLAVSAITITRADSPGVIRDKARAAYEHRMTSPAGLPEETLQLVPDRLAYAMSRGAGERDILCSNIGAVPPSLHSFGLHECTAIAARAIHPGLTLARRPRTRLSGYLSQSGDTYTLALVGLAPELIPNSAALQLLAEDVARPLGLSMRNW</sequence>
<evidence type="ECO:0000313" key="2">
    <source>
        <dbReference type="EMBL" id="VFA99762.1"/>
    </source>
</evidence>
<organism evidence="2 3">
    <name type="scientific">Nocardia cyriacigeorgica</name>
    <dbReference type="NCBI Taxonomy" id="135487"/>
    <lineage>
        <taxon>Bacteria</taxon>
        <taxon>Bacillati</taxon>
        <taxon>Actinomycetota</taxon>
        <taxon>Actinomycetes</taxon>
        <taxon>Mycobacteriales</taxon>
        <taxon>Nocardiaceae</taxon>
        <taxon>Nocardia</taxon>
    </lineage>
</organism>
<feature type="region of interest" description="Disordered" evidence="1">
    <location>
        <begin position="238"/>
        <end position="280"/>
    </location>
</feature>
<evidence type="ECO:0000256" key="1">
    <source>
        <dbReference type="SAM" id="MobiDB-lite"/>
    </source>
</evidence>
<dbReference type="AlphaFoldDB" id="A0A4U8W1M8"/>
<dbReference type="RefSeq" id="WP_197731557.1">
    <property type="nucleotide sequence ID" value="NZ_LR215973.1"/>
</dbReference>
<reference evidence="2 3" key="1">
    <citation type="submission" date="2019-02" db="EMBL/GenBank/DDBJ databases">
        <authorList>
            <consortium name="Pathogen Informatics"/>
        </authorList>
    </citation>
    <scope>NUCLEOTIDE SEQUENCE [LARGE SCALE GENOMIC DNA]</scope>
    <source>
        <strain evidence="2 3">3012STDY6756504</strain>
    </source>
</reference>
<dbReference type="EMBL" id="LR215973">
    <property type="protein sequence ID" value="VFA99762.1"/>
    <property type="molecule type" value="Genomic_DNA"/>
</dbReference>